<feature type="compositionally biased region" description="Basic and acidic residues" evidence="1">
    <location>
        <begin position="1"/>
        <end position="17"/>
    </location>
</feature>
<feature type="region of interest" description="Disordered" evidence="1">
    <location>
        <begin position="1"/>
        <end position="20"/>
    </location>
</feature>
<keyword evidence="2" id="KW-1133">Transmembrane helix</keyword>
<dbReference type="AlphaFoldDB" id="A0A9X2FAX5"/>
<dbReference type="RefSeq" id="WP_252853622.1">
    <property type="nucleotide sequence ID" value="NZ_JAMXLR010000055.1"/>
</dbReference>
<keyword evidence="2" id="KW-0472">Membrane</keyword>
<sequence length="533" mass="56662">MSDFDIKPRKTSVAERHATRRKNNTTKLVIGGAVAGCLLFVVLILITALRPKEPPVPPVAENAADRQPSAKPAPTKPPQVEQPDAAPDSNLVEDDGQTMWASPTDGQPIDLVGLPPGCEMFVVLRPAELLASDDGAKWLAALGPRGELARQHVEQTCGIALPDIERLLVGVRPSSQSAIETTLVVTPRAGVTPRGRGYHAMDGGNDYVFAAPAVLQEVKDLEGWAPPLRREVESLVDATDADRHVTILATPAFLFDDGKAMWQGSLAGVRDLLFAMLPDSTRCAALSLHAGDDFFAEVRLSATIDQRPQAFGERFADKVATWPASVERIIASVPASPHSAAVVARLPAMLRVLNRFERVGVEDDQALLRVYLPPAAGHNLLMASELLLAELAAGGSSVAATATPAAKTLTIEEALAKPTSLSFARDTLETAVNLLGEDIGVDIVLMGGDLQLDGITKNQSFGLDQQNKPAGDILVEILRLANPDKTATGPADAKQKLVYVIGPHPQTGRPAILVTTRAQAAKRGDRLPAVFIN</sequence>
<gene>
    <name evidence="3" type="ORF">NG895_16485</name>
</gene>
<dbReference type="Proteomes" id="UP001155241">
    <property type="component" value="Unassembled WGS sequence"/>
</dbReference>
<protein>
    <submittedName>
        <fullName evidence="3">Uncharacterized protein</fullName>
    </submittedName>
</protein>
<proteinExistence type="predicted"/>
<feature type="transmembrane region" description="Helical" evidence="2">
    <location>
        <begin position="28"/>
        <end position="49"/>
    </location>
</feature>
<reference evidence="3" key="1">
    <citation type="submission" date="2022-06" db="EMBL/GenBank/DDBJ databases">
        <title>Aeoliella straminimaris, a novel planctomycete from sediments.</title>
        <authorList>
            <person name="Vitorino I.R."/>
            <person name="Lage O.M."/>
        </authorList>
    </citation>
    <scope>NUCLEOTIDE SEQUENCE</scope>
    <source>
        <strain evidence="3">ICT_H6.2</strain>
    </source>
</reference>
<keyword evidence="2" id="KW-0812">Transmembrane</keyword>
<keyword evidence="4" id="KW-1185">Reference proteome</keyword>
<evidence type="ECO:0000256" key="2">
    <source>
        <dbReference type="SAM" id="Phobius"/>
    </source>
</evidence>
<evidence type="ECO:0000256" key="1">
    <source>
        <dbReference type="SAM" id="MobiDB-lite"/>
    </source>
</evidence>
<accession>A0A9X2FAX5</accession>
<evidence type="ECO:0000313" key="3">
    <source>
        <dbReference type="EMBL" id="MCO6045510.1"/>
    </source>
</evidence>
<dbReference type="EMBL" id="JAMXLR010000055">
    <property type="protein sequence ID" value="MCO6045510.1"/>
    <property type="molecule type" value="Genomic_DNA"/>
</dbReference>
<evidence type="ECO:0000313" key="4">
    <source>
        <dbReference type="Proteomes" id="UP001155241"/>
    </source>
</evidence>
<organism evidence="3 4">
    <name type="scientific">Aeoliella straminimaris</name>
    <dbReference type="NCBI Taxonomy" id="2954799"/>
    <lineage>
        <taxon>Bacteria</taxon>
        <taxon>Pseudomonadati</taxon>
        <taxon>Planctomycetota</taxon>
        <taxon>Planctomycetia</taxon>
        <taxon>Pirellulales</taxon>
        <taxon>Lacipirellulaceae</taxon>
        <taxon>Aeoliella</taxon>
    </lineage>
</organism>
<name>A0A9X2FAX5_9BACT</name>
<comment type="caution">
    <text evidence="3">The sequence shown here is derived from an EMBL/GenBank/DDBJ whole genome shotgun (WGS) entry which is preliminary data.</text>
</comment>
<feature type="region of interest" description="Disordered" evidence="1">
    <location>
        <begin position="57"/>
        <end position="102"/>
    </location>
</feature>